<accession>A0ABT1PVJ5</accession>
<evidence type="ECO:0000313" key="3">
    <source>
        <dbReference type="EMBL" id="MCQ4081693.1"/>
    </source>
</evidence>
<proteinExistence type="predicted"/>
<feature type="signal peptide" evidence="1">
    <location>
        <begin position="1"/>
        <end position="29"/>
    </location>
</feature>
<dbReference type="CDD" id="cd00531">
    <property type="entry name" value="NTF2_like"/>
    <property type="match status" value="1"/>
</dbReference>
<comment type="caution">
    <text evidence="3">The sequence shown here is derived from an EMBL/GenBank/DDBJ whole genome shotgun (WGS) entry which is preliminary data.</text>
</comment>
<gene>
    <name evidence="3" type="ORF">NGB36_14020</name>
</gene>
<dbReference type="SUPFAM" id="SSF54427">
    <property type="entry name" value="NTF2-like"/>
    <property type="match status" value="1"/>
</dbReference>
<dbReference type="InterPro" id="IPR032710">
    <property type="entry name" value="NTF2-like_dom_sf"/>
</dbReference>
<feature type="domain" description="Calcium/calmodulin-dependent protein kinase II association-domain" evidence="2">
    <location>
        <begin position="59"/>
        <end position="180"/>
    </location>
</feature>
<organism evidence="3 4">
    <name type="scientific">Streptomyces humicola</name>
    <dbReference type="NCBI Taxonomy" id="2953240"/>
    <lineage>
        <taxon>Bacteria</taxon>
        <taxon>Bacillati</taxon>
        <taxon>Actinomycetota</taxon>
        <taxon>Actinomycetes</taxon>
        <taxon>Kitasatosporales</taxon>
        <taxon>Streptomycetaceae</taxon>
        <taxon>Streptomyces</taxon>
    </lineage>
</organism>
<keyword evidence="1" id="KW-0732">Signal</keyword>
<keyword evidence="4" id="KW-1185">Reference proteome</keyword>
<reference evidence="3" key="1">
    <citation type="submission" date="2022-06" db="EMBL/GenBank/DDBJ databases">
        <title>Draft genome sequence of Streptomyces sp. RB6PN25 isolated from peat swamp forest in Thailand.</title>
        <authorList>
            <person name="Duangmal K."/>
            <person name="Klaysubun C."/>
        </authorList>
    </citation>
    <scope>NUCLEOTIDE SEQUENCE</scope>
    <source>
        <strain evidence="3">RB6PN25</strain>
    </source>
</reference>
<dbReference type="InterPro" id="IPR011944">
    <property type="entry name" value="Steroid_delta5-4_isomerase"/>
</dbReference>
<dbReference type="Proteomes" id="UP001057702">
    <property type="component" value="Unassembled WGS sequence"/>
</dbReference>
<protein>
    <submittedName>
        <fullName evidence="3">SgcJ/EcaC family oxidoreductase</fullName>
    </submittedName>
</protein>
<name>A0ABT1PVJ5_9ACTN</name>
<dbReference type="Pfam" id="PF08332">
    <property type="entry name" value="CaMKII_AD"/>
    <property type="match status" value="1"/>
</dbReference>
<dbReference type="EMBL" id="JANFNG010000009">
    <property type="protein sequence ID" value="MCQ4081693.1"/>
    <property type="molecule type" value="Genomic_DNA"/>
</dbReference>
<evidence type="ECO:0000259" key="2">
    <source>
        <dbReference type="Pfam" id="PF08332"/>
    </source>
</evidence>
<feature type="chain" id="PRO_5047411037" evidence="1">
    <location>
        <begin position="30"/>
        <end position="183"/>
    </location>
</feature>
<dbReference type="Gene3D" id="3.10.450.50">
    <property type="match status" value="1"/>
</dbReference>
<dbReference type="InterPro" id="IPR013543">
    <property type="entry name" value="Ca/CaM-dep_prot_kinase-assoc"/>
</dbReference>
<dbReference type="NCBIfam" id="TIGR02246">
    <property type="entry name" value="SgcJ/EcaC family oxidoreductase"/>
    <property type="match status" value="1"/>
</dbReference>
<evidence type="ECO:0000256" key="1">
    <source>
        <dbReference type="SAM" id="SignalP"/>
    </source>
</evidence>
<evidence type="ECO:0000313" key="4">
    <source>
        <dbReference type="Proteomes" id="UP001057702"/>
    </source>
</evidence>
<sequence length="183" mass="19372">MRRTYSAGVAVAATAALLAGTASTSSTYAAGPRPRTTAGHTATARAVTSAVLPALPTRMQIAGLFDRWNAALATGDADRVADLYAPDAVLLPTLSARMRTTRAGIVDYFAHFLESRPVARIQQRVIDVLDATSAVDTGLYRFTLTGKDGTTSTVDARYTFVYELRGGRWLIVSHHSSALPTGG</sequence>
<dbReference type="RefSeq" id="WP_255920599.1">
    <property type="nucleotide sequence ID" value="NZ_JANFNG010000009.1"/>
</dbReference>